<evidence type="ECO:0000313" key="3">
    <source>
        <dbReference type="Proteomes" id="UP000287651"/>
    </source>
</evidence>
<feature type="region of interest" description="Disordered" evidence="1">
    <location>
        <begin position="1"/>
        <end position="32"/>
    </location>
</feature>
<gene>
    <name evidence="2" type="ORF">B296_00011849</name>
</gene>
<protein>
    <submittedName>
        <fullName evidence="2">Uncharacterized protein</fullName>
    </submittedName>
</protein>
<dbReference type="AlphaFoldDB" id="A0A427B9H6"/>
<accession>A0A427B9H6</accession>
<evidence type="ECO:0000256" key="1">
    <source>
        <dbReference type="SAM" id="MobiDB-lite"/>
    </source>
</evidence>
<evidence type="ECO:0000313" key="2">
    <source>
        <dbReference type="EMBL" id="RRT85131.1"/>
    </source>
</evidence>
<dbReference type="Proteomes" id="UP000287651">
    <property type="component" value="Unassembled WGS sequence"/>
</dbReference>
<reference evidence="2 3" key="1">
    <citation type="journal article" date="2014" name="Agronomy (Basel)">
        <title>A Draft Genome Sequence for Ensete ventricosum, the Drought-Tolerant Tree Against Hunger.</title>
        <authorList>
            <person name="Harrison J."/>
            <person name="Moore K.A."/>
            <person name="Paszkiewicz K."/>
            <person name="Jones T."/>
            <person name="Grant M."/>
            <person name="Ambacheew D."/>
            <person name="Muzemil S."/>
            <person name="Studholme D.J."/>
        </authorList>
    </citation>
    <scope>NUCLEOTIDE SEQUENCE [LARGE SCALE GENOMIC DNA]</scope>
</reference>
<comment type="caution">
    <text evidence="2">The sequence shown here is derived from an EMBL/GenBank/DDBJ whole genome shotgun (WGS) entry which is preliminary data.</text>
</comment>
<feature type="compositionally biased region" description="Acidic residues" evidence="1">
    <location>
        <begin position="19"/>
        <end position="29"/>
    </location>
</feature>
<dbReference type="EMBL" id="AMZH03000172">
    <property type="protein sequence ID" value="RRT85131.1"/>
    <property type="molecule type" value="Genomic_DNA"/>
</dbReference>
<name>A0A427B9H6_ENSVE</name>
<sequence length="174" mass="19702">MPIDCGSCKKKAPAMLQGGEEEEEEDDEATASTIRRNHQLFLPRLNYERLTYYKMYAPESASYVLGPRRSESTSINDIAEAVGVTGGYGARTSWDWPNKEGRGSRRPLFRPEKGGYPKCYVYSTIDGLDGMMLMVWTVMTLRPSEFSELLRSNAREEESLRNALLVRLSTALME</sequence>
<proteinExistence type="predicted"/>
<organism evidence="2 3">
    <name type="scientific">Ensete ventricosum</name>
    <name type="common">Abyssinian banana</name>
    <name type="synonym">Musa ensete</name>
    <dbReference type="NCBI Taxonomy" id="4639"/>
    <lineage>
        <taxon>Eukaryota</taxon>
        <taxon>Viridiplantae</taxon>
        <taxon>Streptophyta</taxon>
        <taxon>Embryophyta</taxon>
        <taxon>Tracheophyta</taxon>
        <taxon>Spermatophyta</taxon>
        <taxon>Magnoliopsida</taxon>
        <taxon>Liliopsida</taxon>
        <taxon>Zingiberales</taxon>
        <taxon>Musaceae</taxon>
        <taxon>Ensete</taxon>
    </lineage>
</organism>